<dbReference type="EMBL" id="BAUL01000066">
    <property type="protein sequence ID" value="GAD93751.1"/>
    <property type="molecule type" value="Genomic_DNA"/>
</dbReference>
<dbReference type="FunFam" id="3.30.360.10:FF:000017">
    <property type="entry name" value="Oxidoreductase family NAD-binding Rossmann fold"/>
    <property type="match status" value="1"/>
</dbReference>
<reference evidence="6" key="1">
    <citation type="journal article" date="2014" name="Genome Announc.">
        <title>Draft genome sequence of the formaldehyde-resistant fungus Byssochlamys spectabilis No. 5 (anamorph Paecilomyces variotii No. 5) (NBRC109023).</title>
        <authorList>
            <person name="Oka T."/>
            <person name="Ekino K."/>
            <person name="Fukuda K."/>
            <person name="Nomura Y."/>
        </authorList>
    </citation>
    <scope>NUCLEOTIDE SEQUENCE [LARGE SCALE GENOMIC DNA]</scope>
    <source>
        <strain evidence="6">No. 5 / NBRC 109023</strain>
    </source>
</reference>
<evidence type="ECO:0000256" key="1">
    <source>
        <dbReference type="ARBA" id="ARBA00010928"/>
    </source>
</evidence>
<dbReference type="InterPro" id="IPR036291">
    <property type="entry name" value="NAD(P)-bd_dom_sf"/>
</dbReference>
<dbReference type="HOGENOM" id="CLU_293551_0_0_1"/>
<accession>V5FVK5</accession>
<keyword evidence="6" id="KW-1185">Reference proteome</keyword>
<dbReference type="InterPro" id="IPR055170">
    <property type="entry name" value="GFO_IDH_MocA-like_dom"/>
</dbReference>
<dbReference type="InterPro" id="IPR005123">
    <property type="entry name" value="Oxoglu/Fe-dep_dioxygenase_dom"/>
</dbReference>
<keyword evidence="2" id="KW-0560">Oxidoreductase</keyword>
<dbReference type="PANTHER" id="PTHR42840">
    <property type="entry name" value="NAD(P)-BINDING ROSSMANN-FOLD SUPERFAMILY PROTEIN-RELATED"/>
    <property type="match status" value="1"/>
</dbReference>
<evidence type="ECO:0000256" key="2">
    <source>
        <dbReference type="ARBA" id="ARBA00023002"/>
    </source>
</evidence>
<gene>
    <name evidence="5" type="ORF">PVAR5_2366</name>
</gene>
<dbReference type="Pfam" id="PF22725">
    <property type="entry name" value="GFO_IDH_MocA_C3"/>
    <property type="match status" value="1"/>
</dbReference>
<dbReference type="Gene3D" id="3.40.50.720">
    <property type="entry name" value="NAD(P)-binding Rossmann-like Domain"/>
    <property type="match status" value="1"/>
</dbReference>
<feature type="domain" description="Fe2OG dioxygenase" evidence="4">
    <location>
        <begin position="285"/>
        <end position="383"/>
    </location>
</feature>
<evidence type="ECO:0000313" key="5">
    <source>
        <dbReference type="EMBL" id="GAD93751.1"/>
    </source>
</evidence>
<evidence type="ECO:0000259" key="4">
    <source>
        <dbReference type="PROSITE" id="PS51471"/>
    </source>
</evidence>
<protein>
    <recommendedName>
        <fullName evidence="4">Fe2OG dioxygenase domain-containing protein</fullName>
    </recommendedName>
</protein>
<dbReference type="GO" id="GO:0016491">
    <property type="term" value="F:oxidoreductase activity"/>
    <property type="evidence" value="ECO:0007669"/>
    <property type="project" value="UniProtKB-KW"/>
</dbReference>
<comment type="caution">
    <text evidence="5">The sequence shown here is derived from an EMBL/GenBank/DDBJ whole genome shotgun (WGS) entry which is preliminary data.</text>
</comment>
<dbReference type="FunFam" id="3.40.50.720:FF:000132">
    <property type="entry name" value="NAD-binding Rossmann fold oxidoreductase"/>
    <property type="match status" value="1"/>
</dbReference>
<feature type="region of interest" description="Disordered" evidence="3">
    <location>
        <begin position="566"/>
        <end position="588"/>
    </location>
</feature>
<dbReference type="AlphaFoldDB" id="V5FVK5"/>
<dbReference type="PANTHER" id="PTHR42840:SF3">
    <property type="entry name" value="BINDING ROSSMANN FOLD OXIDOREDUCTASE, PUTATIVE (AFU_ORTHOLOGUE AFUA_2G10240)-RELATED"/>
    <property type="match status" value="1"/>
</dbReference>
<dbReference type="eggNOG" id="KOG2742">
    <property type="taxonomic scope" value="Eukaryota"/>
</dbReference>
<dbReference type="Pfam" id="PF01408">
    <property type="entry name" value="GFO_IDH_MocA"/>
    <property type="match status" value="1"/>
</dbReference>
<dbReference type="InParanoid" id="V5FVK5"/>
<proteinExistence type="inferred from homology"/>
<dbReference type="PROSITE" id="PS51471">
    <property type="entry name" value="FE2OG_OXY"/>
    <property type="match status" value="1"/>
</dbReference>
<comment type="similarity">
    <text evidence="1">Belongs to the Gfo/Idh/MocA family.</text>
</comment>
<organism evidence="5 6">
    <name type="scientific">Byssochlamys spectabilis (strain No. 5 / NBRC 109023)</name>
    <name type="common">Paecilomyces variotii</name>
    <dbReference type="NCBI Taxonomy" id="1356009"/>
    <lineage>
        <taxon>Eukaryota</taxon>
        <taxon>Fungi</taxon>
        <taxon>Dikarya</taxon>
        <taxon>Ascomycota</taxon>
        <taxon>Pezizomycotina</taxon>
        <taxon>Eurotiomycetes</taxon>
        <taxon>Eurotiomycetidae</taxon>
        <taxon>Eurotiales</taxon>
        <taxon>Thermoascaceae</taxon>
        <taxon>Paecilomyces</taxon>
    </lineage>
</organism>
<dbReference type="GO" id="GO:0006740">
    <property type="term" value="P:NADPH regeneration"/>
    <property type="evidence" value="ECO:0007669"/>
    <property type="project" value="TreeGrafter"/>
</dbReference>
<feature type="compositionally biased region" description="Basic and acidic residues" evidence="3">
    <location>
        <begin position="575"/>
        <end position="588"/>
    </location>
</feature>
<dbReference type="Proteomes" id="UP000018001">
    <property type="component" value="Unassembled WGS sequence"/>
</dbReference>
<dbReference type="GO" id="GO:0000166">
    <property type="term" value="F:nucleotide binding"/>
    <property type="evidence" value="ECO:0007669"/>
    <property type="project" value="InterPro"/>
</dbReference>
<dbReference type="SUPFAM" id="SSF55347">
    <property type="entry name" value="Glyceraldehyde-3-phosphate dehydrogenase-like, C-terminal domain"/>
    <property type="match status" value="1"/>
</dbReference>
<dbReference type="Gene3D" id="2.60.120.620">
    <property type="entry name" value="q2cbj1_9rhob like domain"/>
    <property type="match status" value="1"/>
</dbReference>
<name>V5FVK5_BYSSN</name>
<dbReference type="InterPro" id="IPR000683">
    <property type="entry name" value="Gfo/Idh/MocA-like_OxRdtase_N"/>
</dbReference>
<dbReference type="SUPFAM" id="SSF51735">
    <property type="entry name" value="NAD(P)-binding Rossmann-fold domains"/>
    <property type="match status" value="1"/>
</dbReference>
<dbReference type="Gene3D" id="3.30.360.10">
    <property type="entry name" value="Dihydrodipicolinate Reductase, domain 2"/>
    <property type="match status" value="1"/>
</dbReference>
<sequence>MEEEEEGDRVVTPPEDKYLMNAKNRLGENRCQSYYWNPVPGFDKASTYRDLKKQLLDDIEHYVPSYFESKEDMNLANENSKLRKRVESRWNQPSFCGDSDGEADNGDFTRKLVQVLADYRLRQISSRPDVGDTGASSSLQDSAFTEICRQLRKLVEGENSSTSFACGGTIPIGNDAEHPNNSAPVNLFWKTTEDAQAQKLVLPLTDTQESNSGLLQRLVDECSPATFGRGDQDVLDPSYRMAGKLDTDNFASSFHPADFGILENVEQILLPSISTDLENNLQFRKITAHLYKLNVYSGPSGIFRKHVDTPRSQNQIGSLVVCLPCEFKGGRLLVRHDGQEVDFNWASTSTLTIQWAAFYSDCEHEIETVTEGHRITLTYNLHVAETVGLSLLPNPAIDPKSLPLYGYVKNIFESPAALKEGGVLGFFCSYAYPHTAKYAEQSLPRSLKGSDLVLYSVFKSLGIDAKVVPVLELGGAYAPNNPRLGISGKKREHHYVEIWMNNYDARKNLEEFRKLGYMKPYRWGQGQPERTGLELEYRDVGTVISDWDDIDRHWKSILLGRQVKGLAEEEEEAPDDTKEYDQYDEKTTGSRVGTRLHPYLTTDIGGGEDMSEEEILGTWPFYHLPGIIWLTEPKKEEMALTHLTYGNEASLASRYSCAAILAVIPPWNERKSQGGDTESVLEQTSPREAQAGLGRMGKRHALHFLERTPRAELVAASSPDDEELKWAKVHLEPFGVKLYKNYDDMLKHEGLEAVVVASATAVHAEQAIKAIEAEKHVLCEKPLSTNVEISQTVVDAAVKKPHLKVMCGFSRRFDASYRDAYQKMQSGIIGRPSVIRSQTCDKLDPTGFFVAYAQFSGGIFVDCSIHDIDLALWFFGDDAKVKSVSAVGITAVEPDLRKHNDRDNAVGLVEFHGGRIAYFYASRMMAAGQEDSTEIIGTKGKLSVNTQPATNLVNIYEPTGIRREIPQHYYDRFEWAFVTEANEFTAACLDNKEVPLKIEGAVKAVRIGCALQESLITGKKIFFDEAGNRVEKSNL</sequence>
<dbReference type="OrthoDB" id="27483at2759"/>
<evidence type="ECO:0000313" key="6">
    <source>
        <dbReference type="Proteomes" id="UP000018001"/>
    </source>
</evidence>
<dbReference type="GO" id="GO:0005737">
    <property type="term" value="C:cytoplasm"/>
    <property type="evidence" value="ECO:0007669"/>
    <property type="project" value="TreeGrafter"/>
</dbReference>
<evidence type="ECO:0000256" key="3">
    <source>
        <dbReference type="SAM" id="MobiDB-lite"/>
    </source>
</evidence>